<dbReference type="Pfam" id="PF13474">
    <property type="entry name" value="SnoaL_3"/>
    <property type="match status" value="1"/>
</dbReference>
<evidence type="ECO:0000259" key="1">
    <source>
        <dbReference type="Pfam" id="PF13474"/>
    </source>
</evidence>
<dbReference type="AlphaFoldDB" id="A0AAU9ELD0"/>
<dbReference type="EMBL" id="AP028679">
    <property type="protein sequence ID" value="BEQ16730.1"/>
    <property type="molecule type" value="Genomic_DNA"/>
</dbReference>
<keyword evidence="3" id="KW-1185">Reference proteome</keyword>
<dbReference type="SUPFAM" id="SSF54427">
    <property type="entry name" value="NTF2-like"/>
    <property type="match status" value="1"/>
</dbReference>
<proteinExistence type="predicted"/>
<evidence type="ECO:0000313" key="2">
    <source>
        <dbReference type="EMBL" id="BEQ16730.1"/>
    </source>
</evidence>
<evidence type="ECO:0000313" key="3">
    <source>
        <dbReference type="Proteomes" id="UP001366166"/>
    </source>
</evidence>
<dbReference type="InterPro" id="IPR032710">
    <property type="entry name" value="NTF2-like_dom_sf"/>
</dbReference>
<gene>
    <name evidence="2" type="ORF">FAK_37960</name>
</gene>
<dbReference type="Proteomes" id="UP001366166">
    <property type="component" value="Chromosome"/>
</dbReference>
<feature type="domain" description="SnoaL-like" evidence="1">
    <location>
        <begin position="12"/>
        <end position="132"/>
    </location>
</feature>
<organism evidence="2 3">
    <name type="scientific">Desulfoferula mesophila</name>
    <dbReference type="NCBI Taxonomy" id="3058419"/>
    <lineage>
        <taxon>Bacteria</taxon>
        <taxon>Pseudomonadati</taxon>
        <taxon>Thermodesulfobacteriota</taxon>
        <taxon>Desulfarculia</taxon>
        <taxon>Desulfarculales</taxon>
        <taxon>Desulfarculaceae</taxon>
        <taxon>Desulfoferula</taxon>
    </lineage>
</organism>
<dbReference type="RefSeq" id="WP_338602984.1">
    <property type="nucleotide sequence ID" value="NZ_AP028679.1"/>
</dbReference>
<sequence>MDLSPHAIAEVRITLDSFLEAYGRGDLDEIMGFFLDDPRIIGLGTGLGERNLGWDENRAQVERDLAQSISRQVTMDWFKGAGKGEVAWAAMESTAKMQTQAGEFDVTLRGSFVFLRTDHGWRIVSYHLSVPMAVE</sequence>
<dbReference type="InterPro" id="IPR037401">
    <property type="entry name" value="SnoaL-like"/>
</dbReference>
<dbReference type="Gene3D" id="3.10.450.50">
    <property type="match status" value="1"/>
</dbReference>
<reference evidence="3" key="1">
    <citation type="journal article" date="2023" name="Arch. Microbiol.">
        <title>Desulfoferula mesophilus gen. nov. sp. nov., a mesophilic sulfate-reducing bacterium isolated from a brackish lake sediment.</title>
        <authorList>
            <person name="Watanabe T."/>
            <person name="Yabe T."/>
            <person name="Tsuji J.M."/>
            <person name="Fukui M."/>
        </authorList>
    </citation>
    <scope>NUCLEOTIDE SEQUENCE [LARGE SCALE GENOMIC DNA]</scope>
    <source>
        <strain evidence="3">12FAK</strain>
    </source>
</reference>
<accession>A0AAU9ELD0</accession>
<dbReference type="KEGG" id="dmp:FAK_37960"/>
<name>A0AAU9ELD0_9BACT</name>
<protein>
    <recommendedName>
        <fullName evidence="1">SnoaL-like domain-containing protein</fullName>
    </recommendedName>
</protein>